<feature type="transmembrane region" description="Helical" evidence="1">
    <location>
        <begin position="39"/>
        <end position="63"/>
    </location>
</feature>
<accession>A0A3G2R945</accession>
<keyword evidence="1" id="KW-1133">Transmembrane helix</keyword>
<organism evidence="2 3">
    <name type="scientific">Biomaibacter acetigenes</name>
    <dbReference type="NCBI Taxonomy" id="2316383"/>
    <lineage>
        <taxon>Bacteria</taxon>
        <taxon>Bacillati</taxon>
        <taxon>Bacillota</taxon>
        <taxon>Clostridia</taxon>
        <taxon>Thermosediminibacterales</taxon>
        <taxon>Tepidanaerobacteraceae</taxon>
        <taxon>Biomaibacter</taxon>
    </lineage>
</organism>
<dbReference type="AlphaFoldDB" id="A0A3G2R945"/>
<evidence type="ECO:0000313" key="3">
    <source>
        <dbReference type="Proteomes" id="UP000280960"/>
    </source>
</evidence>
<keyword evidence="3" id="KW-1185">Reference proteome</keyword>
<keyword evidence="1" id="KW-0812">Transmembrane</keyword>
<protein>
    <submittedName>
        <fullName evidence="2">DUF2619 domain-containing protein</fullName>
    </submittedName>
</protein>
<dbReference type="RefSeq" id="WP_120766904.1">
    <property type="nucleotide sequence ID" value="NZ_CP033169.1"/>
</dbReference>
<dbReference type="InterPro" id="IPR020390">
    <property type="entry name" value="Uncharacterised_YqhV"/>
</dbReference>
<evidence type="ECO:0000256" key="1">
    <source>
        <dbReference type="SAM" id="Phobius"/>
    </source>
</evidence>
<dbReference type="EMBL" id="CP033169">
    <property type="protein sequence ID" value="AYO32064.1"/>
    <property type="molecule type" value="Genomic_DNA"/>
</dbReference>
<feature type="transmembrane region" description="Helical" evidence="1">
    <location>
        <begin position="69"/>
        <end position="86"/>
    </location>
</feature>
<dbReference type="Pfam" id="PF10942">
    <property type="entry name" value="DUF2619"/>
    <property type="match status" value="1"/>
</dbReference>
<reference evidence="2 3" key="1">
    <citation type="submission" date="2018-10" db="EMBL/GenBank/DDBJ databases">
        <authorList>
            <person name="Zhang X."/>
        </authorList>
    </citation>
    <scope>NUCLEOTIDE SEQUENCE [LARGE SCALE GENOMIC DNA]</scope>
    <source>
        <strain evidence="2 3">SK-G1</strain>
    </source>
</reference>
<name>A0A3G2R945_9FIRM</name>
<sequence length="87" mass="9219">MDPYLISMAAMRFISSLIEFCAALLFLHSKEVETALRINALLGLVGPVIFAGVSFLGICAMAGKVSMAKLIIIFTGVILVLIGTSSK</sequence>
<proteinExistence type="predicted"/>
<keyword evidence="1" id="KW-0472">Membrane</keyword>
<feature type="transmembrane region" description="Helical" evidence="1">
    <location>
        <begin position="6"/>
        <end position="27"/>
    </location>
</feature>
<dbReference type="Proteomes" id="UP000280960">
    <property type="component" value="Chromosome"/>
</dbReference>
<dbReference type="KEGG" id="bacg:D2962_16950"/>
<gene>
    <name evidence="2" type="ORF">D2962_16950</name>
</gene>
<evidence type="ECO:0000313" key="2">
    <source>
        <dbReference type="EMBL" id="AYO32064.1"/>
    </source>
</evidence>